<feature type="region of interest" description="Disordered" evidence="1">
    <location>
        <begin position="155"/>
        <end position="189"/>
    </location>
</feature>
<sequence>MRMDVVWGLIAARPKGVRMPIRTPNKYGVQPLHAPLERHAGAARHSQHAARHVHAYNRRAHGEQACQTGVQSLHACLEGVQSLHALWTGVQALHACGLTVLVPSSPGSRQPLDSRGLREPHDRDYVHHSSDRAAHVSLSNREAYVSQPRSVLLELTRARVPKPATNHPDPRANHRPRPTATHQTHHTTK</sequence>
<organism evidence="2 3">
    <name type="scientific">Puccinia coronata f. sp. avenae</name>
    <dbReference type="NCBI Taxonomy" id="200324"/>
    <lineage>
        <taxon>Eukaryota</taxon>
        <taxon>Fungi</taxon>
        <taxon>Dikarya</taxon>
        <taxon>Basidiomycota</taxon>
        <taxon>Pucciniomycotina</taxon>
        <taxon>Pucciniomycetes</taxon>
        <taxon>Pucciniales</taxon>
        <taxon>Pucciniaceae</taxon>
        <taxon>Puccinia</taxon>
    </lineage>
</organism>
<dbReference type="Proteomes" id="UP000235392">
    <property type="component" value="Unassembled WGS sequence"/>
</dbReference>
<feature type="non-terminal residue" evidence="2">
    <location>
        <position position="189"/>
    </location>
</feature>
<feature type="region of interest" description="Disordered" evidence="1">
    <location>
        <begin position="103"/>
        <end position="123"/>
    </location>
</feature>
<evidence type="ECO:0000313" key="2">
    <source>
        <dbReference type="EMBL" id="PLW05418.1"/>
    </source>
</evidence>
<dbReference type="AlphaFoldDB" id="A0A2N5RWR1"/>
<name>A0A2N5RWR1_9BASI</name>
<evidence type="ECO:0000313" key="3">
    <source>
        <dbReference type="Proteomes" id="UP000235392"/>
    </source>
</evidence>
<reference evidence="2 3" key="1">
    <citation type="submission" date="2017-11" db="EMBL/GenBank/DDBJ databases">
        <title>De novo assembly and phasing of dikaryotic genomes from two isolates of Puccinia coronata f. sp. avenae, the causal agent of oat crown rust.</title>
        <authorList>
            <person name="Miller M.E."/>
            <person name="Zhang Y."/>
            <person name="Omidvar V."/>
            <person name="Sperschneider J."/>
            <person name="Schwessinger B."/>
            <person name="Raley C."/>
            <person name="Palmer J.M."/>
            <person name="Garnica D."/>
            <person name="Upadhyaya N."/>
            <person name="Rathjen J."/>
            <person name="Taylor J.M."/>
            <person name="Park R.F."/>
            <person name="Dodds P.N."/>
            <person name="Hirsch C.D."/>
            <person name="Kianian S.F."/>
            <person name="Figueroa M."/>
        </authorList>
    </citation>
    <scope>NUCLEOTIDE SEQUENCE [LARGE SCALE GENOMIC DNA]</scope>
    <source>
        <strain evidence="2">12SD80</strain>
    </source>
</reference>
<proteinExistence type="predicted"/>
<accession>A0A2N5RWR1</accession>
<evidence type="ECO:0000256" key="1">
    <source>
        <dbReference type="SAM" id="MobiDB-lite"/>
    </source>
</evidence>
<protein>
    <submittedName>
        <fullName evidence="2">Uncharacterized protein</fullName>
    </submittedName>
</protein>
<comment type="caution">
    <text evidence="2">The sequence shown here is derived from an EMBL/GenBank/DDBJ whole genome shotgun (WGS) entry which is preliminary data.</text>
</comment>
<gene>
    <name evidence="2" type="ORF">PCASD_25709</name>
</gene>
<feature type="compositionally biased region" description="Basic residues" evidence="1">
    <location>
        <begin position="173"/>
        <end position="189"/>
    </location>
</feature>
<dbReference type="EMBL" id="PGCI01001345">
    <property type="protein sequence ID" value="PLW05418.1"/>
    <property type="molecule type" value="Genomic_DNA"/>
</dbReference>